<name>A0ABP8JSA3_9BACT</name>
<feature type="compositionally biased region" description="Basic residues" evidence="1">
    <location>
        <begin position="71"/>
        <end position="81"/>
    </location>
</feature>
<dbReference type="EMBL" id="BAABHB010000001">
    <property type="protein sequence ID" value="GAA4395263.1"/>
    <property type="molecule type" value="Genomic_DNA"/>
</dbReference>
<dbReference type="PANTHER" id="PTHR10900:SF77">
    <property type="entry name" value="FI19380P1"/>
    <property type="match status" value="1"/>
</dbReference>
<feature type="compositionally biased region" description="Polar residues" evidence="1">
    <location>
        <begin position="147"/>
        <end position="171"/>
    </location>
</feature>
<dbReference type="InterPro" id="IPR050904">
    <property type="entry name" value="Adhesion/Biosynth-related"/>
</dbReference>
<feature type="domain" description="FAS1" evidence="3">
    <location>
        <begin position="223"/>
        <end position="368"/>
    </location>
</feature>
<feature type="compositionally biased region" description="Low complexity" evidence="1">
    <location>
        <begin position="172"/>
        <end position="203"/>
    </location>
</feature>
<evidence type="ECO:0000313" key="5">
    <source>
        <dbReference type="Proteomes" id="UP001500936"/>
    </source>
</evidence>
<evidence type="ECO:0000256" key="2">
    <source>
        <dbReference type="SAM" id="SignalP"/>
    </source>
</evidence>
<dbReference type="Proteomes" id="UP001500936">
    <property type="component" value="Unassembled WGS sequence"/>
</dbReference>
<feature type="compositionally biased region" description="Polar residues" evidence="1">
    <location>
        <begin position="89"/>
        <end position="126"/>
    </location>
</feature>
<feature type="chain" id="PRO_5046339490" description="FAS1 domain-containing protein" evidence="2">
    <location>
        <begin position="24"/>
        <end position="378"/>
    </location>
</feature>
<feature type="compositionally biased region" description="Low complexity" evidence="1">
    <location>
        <begin position="132"/>
        <end position="146"/>
    </location>
</feature>
<reference evidence="5" key="1">
    <citation type="journal article" date="2019" name="Int. J. Syst. Evol. Microbiol.">
        <title>The Global Catalogue of Microorganisms (GCM) 10K type strain sequencing project: providing services to taxonomists for standard genome sequencing and annotation.</title>
        <authorList>
            <consortium name="The Broad Institute Genomics Platform"/>
            <consortium name="The Broad Institute Genome Sequencing Center for Infectious Disease"/>
            <person name="Wu L."/>
            <person name="Ma J."/>
        </authorList>
    </citation>
    <scope>NUCLEOTIDE SEQUENCE [LARGE SCALE GENOMIC DNA]</scope>
    <source>
        <strain evidence="5">JCM 17925</strain>
    </source>
</reference>
<dbReference type="PANTHER" id="PTHR10900">
    <property type="entry name" value="PERIOSTIN-RELATED"/>
    <property type="match status" value="1"/>
</dbReference>
<gene>
    <name evidence="4" type="ORF">GCM10023187_01950</name>
</gene>
<feature type="signal peptide" evidence="2">
    <location>
        <begin position="1"/>
        <end position="23"/>
    </location>
</feature>
<dbReference type="RefSeq" id="WP_345263022.1">
    <property type="nucleotide sequence ID" value="NZ_BAABHB010000001.1"/>
</dbReference>
<protein>
    <recommendedName>
        <fullName evidence="3">FAS1 domain-containing protein</fullName>
    </recommendedName>
</protein>
<proteinExistence type="predicted"/>
<feature type="compositionally biased region" description="Polar residues" evidence="1">
    <location>
        <begin position="27"/>
        <end position="42"/>
    </location>
</feature>
<evidence type="ECO:0000256" key="1">
    <source>
        <dbReference type="SAM" id="MobiDB-lite"/>
    </source>
</evidence>
<keyword evidence="5" id="KW-1185">Reference proteome</keyword>
<feature type="region of interest" description="Disordered" evidence="1">
    <location>
        <begin position="27"/>
        <end position="203"/>
    </location>
</feature>
<dbReference type="SMART" id="SM00554">
    <property type="entry name" value="FAS1"/>
    <property type="match status" value="1"/>
</dbReference>
<dbReference type="Gene3D" id="2.30.180.10">
    <property type="entry name" value="FAS1 domain"/>
    <property type="match status" value="1"/>
</dbReference>
<dbReference type="InterPro" id="IPR036378">
    <property type="entry name" value="FAS1_dom_sf"/>
</dbReference>
<dbReference type="PROSITE" id="PS50213">
    <property type="entry name" value="FAS1"/>
    <property type="match status" value="1"/>
</dbReference>
<comment type="caution">
    <text evidence="4">The sequence shown here is derived from an EMBL/GenBank/DDBJ whole genome shotgun (WGS) entry which is preliminary data.</text>
</comment>
<keyword evidence="2" id="KW-0732">Signal</keyword>
<accession>A0ABP8JSA3</accession>
<organism evidence="4 5">
    <name type="scientific">Nibrella viscosa</name>
    <dbReference type="NCBI Taxonomy" id="1084524"/>
    <lineage>
        <taxon>Bacteria</taxon>
        <taxon>Pseudomonadati</taxon>
        <taxon>Bacteroidota</taxon>
        <taxon>Cytophagia</taxon>
        <taxon>Cytophagales</taxon>
        <taxon>Spirosomataceae</taxon>
        <taxon>Nibrella</taxon>
    </lineage>
</organism>
<dbReference type="SUPFAM" id="SSF82153">
    <property type="entry name" value="FAS1 domain"/>
    <property type="match status" value="1"/>
</dbReference>
<dbReference type="InterPro" id="IPR000782">
    <property type="entry name" value="FAS1_domain"/>
</dbReference>
<evidence type="ECO:0000313" key="4">
    <source>
        <dbReference type="EMBL" id="GAA4395263.1"/>
    </source>
</evidence>
<dbReference type="Pfam" id="PF02469">
    <property type="entry name" value="Fasciclin"/>
    <property type="match status" value="1"/>
</dbReference>
<evidence type="ECO:0000259" key="3">
    <source>
        <dbReference type="PROSITE" id="PS50213"/>
    </source>
</evidence>
<sequence length="378" mass="40108">MKLKIKVGLTALGAVLLGLSAQAQNPASTAEHSGNGSSQTYPQGPPALRPDSLNDPTSTTILGSKPNMTRRERRQLRRRRMQDKMVQGMDQNAHINRNGENTTAYPTQDNTGSSQNGNTGMYNTPSAAAVYTDTTRTTSPDRPMSTMSGTGMSNVGTDAGNQNGNTGINPQGTSTSGYTGSTGNTGTMNPAGTSTGMSSESSTIRMNAGNATGVARNIPNVRTLSITDYTSAAPEYTMLVNALQVTDMTNMLEGNGQYTVFAPSNNAFNKLPATTRNNLLKGQNQDRLKNLLSYHIVQGAVDAKEIARRMNEGNGKARLQTLAGGTLTVEMGTNGRLKITDDQGGIAYVESPDHFQSNGIVHGVDKVLLPKGITVRFR</sequence>